<comment type="catalytic activity">
    <reaction evidence="11">
        <text>tRNA(Val) + L-valine + ATP = L-valyl-tRNA(Val) + AMP + diphosphate</text>
        <dbReference type="Rhea" id="RHEA:10704"/>
        <dbReference type="Rhea" id="RHEA-COMP:9672"/>
        <dbReference type="Rhea" id="RHEA-COMP:9708"/>
        <dbReference type="ChEBI" id="CHEBI:30616"/>
        <dbReference type="ChEBI" id="CHEBI:33019"/>
        <dbReference type="ChEBI" id="CHEBI:57762"/>
        <dbReference type="ChEBI" id="CHEBI:78442"/>
        <dbReference type="ChEBI" id="CHEBI:78537"/>
        <dbReference type="ChEBI" id="CHEBI:456215"/>
        <dbReference type="EC" id="6.1.1.9"/>
    </reaction>
</comment>
<evidence type="ECO:0000256" key="13">
    <source>
        <dbReference type="SAM" id="Coils"/>
    </source>
</evidence>
<dbReference type="Pfam" id="PF08264">
    <property type="entry name" value="Anticodon_1"/>
    <property type="match status" value="1"/>
</dbReference>
<dbReference type="Gene3D" id="1.10.730.10">
    <property type="entry name" value="Isoleucyl-tRNA Synthetase, Domain 1"/>
    <property type="match status" value="1"/>
</dbReference>
<evidence type="ECO:0000256" key="9">
    <source>
        <dbReference type="ARBA" id="ARBA00023146"/>
    </source>
</evidence>
<evidence type="ECO:0000256" key="5">
    <source>
        <dbReference type="ARBA" id="ARBA00022598"/>
    </source>
</evidence>
<dbReference type="FunFam" id="3.40.50.620:FF:000020">
    <property type="entry name" value="Valine--tRNA ligase, mitochondrial"/>
    <property type="match status" value="1"/>
</dbReference>
<dbReference type="HAMAP" id="MF_02004">
    <property type="entry name" value="Val_tRNA_synth_type1"/>
    <property type="match status" value="1"/>
</dbReference>
<evidence type="ECO:0000259" key="15">
    <source>
        <dbReference type="Pfam" id="PF08264"/>
    </source>
</evidence>
<dbReference type="SUPFAM" id="SSF50677">
    <property type="entry name" value="ValRS/IleRS/LeuRS editing domain"/>
    <property type="match status" value="1"/>
</dbReference>
<dbReference type="InterPro" id="IPR014729">
    <property type="entry name" value="Rossmann-like_a/b/a_fold"/>
</dbReference>
<dbReference type="NCBIfam" id="TIGR00422">
    <property type="entry name" value="valS"/>
    <property type="match status" value="1"/>
</dbReference>
<dbReference type="GO" id="GO:0002161">
    <property type="term" value="F:aminoacyl-tRNA deacylase activity"/>
    <property type="evidence" value="ECO:0007669"/>
    <property type="project" value="InterPro"/>
</dbReference>
<evidence type="ECO:0000256" key="2">
    <source>
        <dbReference type="ARBA" id="ARBA00005594"/>
    </source>
</evidence>
<dbReference type="InterPro" id="IPR033705">
    <property type="entry name" value="Anticodon_Ia_Val"/>
</dbReference>
<evidence type="ECO:0000256" key="8">
    <source>
        <dbReference type="ARBA" id="ARBA00022917"/>
    </source>
</evidence>
<reference evidence="16" key="1">
    <citation type="journal article" date="2015" name="PLoS ONE">
        <title>Comprehensive Evaluation of Toxoplasma gondii VEG and Neospora caninum LIV Genomes with Tachyzoite Stage Transcriptome and Proteome Defines Novel Transcript Features.</title>
        <authorList>
            <person name="Ramaprasad A."/>
            <person name="Mourier T."/>
            <person name="Naeem R."/>
            <person name="Malas T.B."/>
            <person name="Moussa E."/>
            <person name="Panigrahi A."/>
            <person name="Vermont S.J."/>
            <person name="Otto T.D."/>
            <person name="Wastling J."/>
            <person name="Pain A."/>
        </authorList>
    </citation>
    <scope>NUCLEOTIDE SEQUENCE</scope>
    <source>
        <strain evidence="16">VEG</strain>
    </source>
</reference>
<feature type="domain" description="Methionyl/Valyl/Leucyl/Isoleucyl-tRNA synthetase anticodon-binding" evidence="15">
    <location>
        <begin position="903"/>
        <end position="1062"/>
    </location>
</feature>
<evidence type="ECO:0000256" key="1">
    <source>
        <dbReference type="ARBA" id="ARBA00004496"/>
    </source>
</evidence>
<dbReference type="InterPro" id="IPR009008">
    <property type="entry name" value="Val/Leu/Ile-tRNA-synth_edit"/>
</dbReference>
<dbReference type="PRINTS" id="PR00986">
    <property type="entry name" value="TRNASYNTHVAL"/>
</dbReference>
<keyword evidence="4" id="KW-0963">Cytoplasm</keyword>
<keyword evidence="6 12" id="KW-0547">Nucleotide-binding</keyword>
<dbReference type="Gene3D" id="3.40.50.620">
    <property type="entry name" value="HUPs"/>
    <property type="match status" value="2"/>
</dbReference>
<dbReference type="NCBIfam" id="NF004349">
    <property type="entry name" value="PRK05729.1"/>
    <property type="match status" value="1"/>
</dbReference>
<evidence type="ECO:0000256" key="12">
    <source>
        <dbReference type="RuleBase" id="RU363035"/>
    </source>
</evidence>
<evidence type="ECO:0000256" key="3">
    <source>
        <dbReference type="ARBA" id="ARBA00013169"/>
    </source>
</evidence>
<keyword evidence="7 12" id="KW-0067">ATP-binding</keyword>
<dbReference type="AlphaFoldDB" id="A0A0F7UQB9"/>
<dbReference type="InterPro" id="IPR013155">
    <property type="entry name" value="M/V/L/I-tRNA-synth_anticd-bd"/>
</dbReference>
<gene>
    <name evidence="16" type="ORF">BN1205_056570</name>
</gene>
<name>A0A0F7UQB9_TOXGV</name>
<dbReference type="GO" id="GO:0005829">
    <property type="term" value="C:cytosol"/>
    <property type="evidence" value="ECO:0007669"/>
    <property type="project" value="TreeGrafter"/>
</dbReference>
<dbReference type="CDD" id="cd07962">
    <property type="entry name" value="Anticodon_Ia_Val"/>
    <property type="match status" value="1"/>
</dbReference>
<dbReference type="FunFam" id="3.40.50.620:FF:000078">
    <property type="entry name" value="Valine--tRNA ligase, mitochondrial"/>
    <property type="match status" value="1"/>
</dbReference>
<evidence type="ECO:0000259" key="14">
    <source>
        <dbReference type="Pfam" id="PF00133"/>
    </source>
</evidence>
<comment type="similarity">
    <text evidence="2 12">Belongs to the class-I aminoacyl-tRNA synthetase family.</text>
</comment>
<keyword evidence="9 12" id="KW-0030">Aminoacyl-tRNA synthetase</keyword>
<sequence length="1209" mass="135874">MVHAFSPSVFASISRKSLEARLSTCHSSHKPTLGHSWTENCTHFLSAPFAAPSALFSSAKKIVSPHTGSFWLPKPSPATPSLAFHPPHSRFSASCFPSFRPASSPRQVRQSPATRRLSELQKGPLCSAAVLLPASPSCASRGFPCRSASALSILRDEMVTKKNLDGLMAASYHPGDVEKDWYAWWEQENFFSPTSLSLHQRQVYSGSLPVPVSSELAATTKKENQFVMVIPPPNVTGSLHIGHTLTVAIEDSLARWNRMNGKIVLWVPGADHAGIATQSVVERALLKEGAPSRHELGREAFLRKVWDWKRRYGDTICDQLRRVGSSVSWPHFSFTLDEKLSRAVVEAFVRMYDAGLIYREERLVSWSPYLKTAISDVEVDVEEIDKPKKVTIPGFEYPVEVGYLWHFSYEVEGGGRLEVATTRIETMLGDVAVAVNPTDERYSNLVGKRLIHPFFPEREMRVVADDHVVSTFGTGAVKITPAHDKNDYAIAKRHNLPCISIFTLDGKIGPEGGPFAGQHRFECRFKIQQALKDLGLLGEKVPNTHAMQLPRCSRSGDIIEYMLIPQWWCSCKDMADRSVKAVRNGDLKIVPAFHEDVWYHWLENIKDWCISRQLWWGHRIPAYRVTKPEQQEETWVVGRSHQEALERAGAKLGIQALSTISLEQDEDVLDTWFSSGLFPFSVFGWPDNTEDIQAFFPTSLLETGHDILFFWVARMVMMSLQLTDKLPFDTVFLHAMVRDAHGQKMSKSKGNVIDPLEVISGISLQDLQAKLHKGNLPEKEIKRAEEVLKKEFPKGIEACGCDALRLGLLAYTRQGRNVNLDLNRVVGYRHFCNKLWNATKFAMDKFEAASQLLECGTEGAVNGHEVKPFRPGGIYMGGVGISKGSQELTGCTGVKYDQLEWVDRWILHRLSVTCAEVKKAFEEYAFSEVVTAIFNFFLYDFCDYYLELSKQRLTVRSVEQKTADTTGSSSRYIRSLCALEVLHVCLDRGLRLLHPLCPFITEELFQRLPGYEAKPTSICIADYPQPIMQWTDYKLDDEMELFKNVVSHFRSLIAALDIPPKIKPVGYVMITDVAQKYNENASSASLRSFISAREGDLAAMAKMSKISVRAPDQNAPDCCVSDVVCGSVSIFLSVEDGVNLAQTLEKMNKKKANLEKMIQGYEKKEAMPAYEEKVPADVREQNAVRKGELQEELKMLLQAVENMKRLAGQ</sequence>
<evidence type="ECO:0000256" key="10">
    <source>
        <dbReference type="ARBA" id="ARBA00029936"/>
    </source>
</evidence>
<dbReference type="PROSITE" id="PS00178">
    <property type="entry name" value="AA_TRNA_LIGASE_I"/>
    <property type="match status" value="1"/>
</dbReference>
<feature type="coiled-coil region" evidence="13">
    <location>
        <begin position="1137"/>
        <end position="1206"/>
    </location>
</feature>
<dbReference type="GO" id="GO:0005524">
    <property type="term" value="F:ATP binding"/>
    <property type="evidence" value="ECO:0007669"/>
    <property type="project" value="UniProtKB-KW"/>
</dbReference>
<dbReference type="SUPFAM" id="SSF47323">
    <property type="entry name" value="Anticodon-binding domain of a subclass of class I aminoacyl-tRNA synthetases"/>
    <property type="match status" value="1"/>
</dbReference>
<dbReference type="SUPFAM" id="SSF52374">
    <property type="entry name" value="Nucleotidylyl transferase"/>
    <property type="match status" value="1"/>
</dbReference>
<evidence type="ECO:0000256" key="11">
    <source>
        <dbReference type="ARBA" id="ARBA00047552"/>
    </source>
</evidence>
<dbReference type="GO" id="GO:0006438">
    <property type="term" value="P:valyl-tRNA aminoacylation"/>
    <property type="evidence" value="ECO:0007669"/>
    <property type="project" value="InterPro"/>
</dbReference>
<dbReference type="GO" id="GO:0004832">
    <property type="term" value="F:valine-tRNA ligase activity"/>
    <property type="evidence" value="ECO:0007669"/>
    <property type="project" value="UniProtKB-EC"/>
</dbReference>
<dbReference type="Pfam" id="PF00133">
    <property type="entry name" value="tRNA-synt_1"/>
    <property type="match status" value="1"/>
</dbReference>
<dbReference type="InterPro" id="IPR037118">
    <property type="entry name" value="Val-tRNA_synth_C_sf"/>
</dbReference>
<evidence type="ECO:0000256" key="6">
    <source>
        <dbReference type="ARBA" id="ARBA00022741"/>
    </source>
</evidence>
<protein>
    <recommendedName>
        <fullName evidence="3">valine--tRNA ligase</fullName>
        <ecNumber evidence="3">6.1.1.9</ecNumber>
    </recommendedName>
    <alternativeName>
        <fullName evidence="10">Valyl-tRNA synthetase</fullName>
    </alternativeName>
</protein>
<evidence type="ECO:0000313" key="16">
    <source>
        <dbReference type="EMBL" id="CEL72194.1"/>
    </source>
</evidence>
<keyword evidence="5 12" id="KW-0436">Ligase</keyword>
<dbReference type="InterPro" id="IPR001412">
    <property type="entry name" value="aa-tRNA-synth_I_CS"/>
</dbReference>
<dbReference type="EMBL" id="LN714492">
    <property type="protein sequence ID" value="CEL72194.1"/>
    <property type="molecule type" value="Genomic_DNA"/>
</dbReference>
<comment type="subcellular location">
    <subcellularLocation>
        <location evidence="1">Cytoplasm</location>
    </subcellularLocation>
</comment>
<dbReference type="Gene3D" id="3.90.740.10">
    <property type="entry name" value="Valyl/Leucyl/Isoleucyl-tRNA synthetase, editing domain"/>
    <property type="match status" value="1"/>
</dbReference>
<dbReference type="CDD" id="cd00817">
    <property type="entry name" value="ValRS_core"/>
    <property type="match status" value="1"/>
</dbReference>
<accession>A0A0F7UQB9</accession>
<evidence type="ECO:0000256" key="4">
    <source>
        <dbReference type="ARBA" id="ARBA00022490"/>
    </source>
</evidence>
<dbReference type="EC" id="6.1.1.9" evidence="3"/>
<dbReference type="InterPro" id="IPR002303">
    <property type="entry name" value="Valyl-tRNA_ligase"/>
</dbReference>
<organism evidence="16">
    <name type="scientific">Toxoplasma gondii (strain ATCC 50861 / VEG)</name>
    <dbReference type="NCBI Taxonomy" id="432359"/>
    <lineage>
        <taxon>Eukaryota</taxon>
        <taxon>Sar</taxon>
        <taxon>Alveolata</taxon>
        <taxon>Apicomplexa</taxon>
        <taxon>Conoidasida</taxon>
        <taxon>Coccidia</taxon>
        <taxon>Eucoccidiorida</taxon>
        <taxon>Eimeriorina</taxon>
        <taxon>Sarcocystidae</taxon>
        <taxon>Toxoplasma</taxon>
    </lineage>
</organism>
<dbReference type="Gene3D" id="1.10.287.380">
    <property type="entry name" value="Valyl-tRNA synthetase, C-terminal domain"/>
    <property type="match status" value="1"/>
</dbReference>
<keyword evidence="13" id="KW-0175">Coiled coil</keyword>
<dbReference type="PANTHER" id="PTHR11946">
    <property type="entry name" value="VALYL-TRNA SYNTHETASES"/>
    <property type="match status" value="1"/>
</dbReference>
<dbReference type="InterPro" id="IPR002300">
    <property type="entry name" value="aa-tRNA-synth_Ia"/>
</dbReference>
<proteinExistence type="inferred from homology"/>
<feature type="domain" description="Aminoacyl-tRNA synthetase class Ia" evidence="14">
    <location>
        <begin position="218"/>
        <end position="821"/>
    </location>
</feature>
<dbReference type="InterPro" id="IPR009080">
    <property type="entry name" value="tRNAsynth_Ia_anticodon-bd"/>
</dbReference>
<dbReference type="PANTHER" id="PTHR11946:SF109">
    <property type="entry name" value="VALINE--TRNA LIGASE"/>
    <property type="match status" value="1"/>
</dbReference>
<keyword evidence="8 12" id="KW-0648">Protein biosynthesis</keyword>
<evidence type="ECO:0000256" key="7">
    <source>
        <dbReference type="ARBA" id="ARBA00022840"/>
    </source>
</evidence>